<dbReference type="InterPro" id="IPR004360">
    <property type="entry name" value="Glyas_Fos-R_dOase_dom"/>
</dbReference>
<dbReference type="PANTHER" id="PTHR33993">
    <property type="entry name" value="GLYOXALASE-RELATED"/>
    <property type="match status" value="1"/>
</dbReference>
<dbReference type="EMBL" id="CP096205">
    <property type="protein sequence ID" value="UPQ80594.1"/>
    <property type="molecule type" value="Genomic_DNA"/>
</dbReference>
<dbReference type="InterPro" id="IPR029068">
    <property type="entry name" value="Glyas_Bleomycin-R_OHBP_Dase"/>
</dbReference>
<dbReference type="SUPFAM" id="SSF54593">
    <property type="entry name" value="Glyoxalase/Bleomycin resistance protein/Dihydroxybiphenyl dioxygenase"/>
    <property type="match status" value="1"/>
</dbReference>
<dbReference type="PANTHER" id="PTHR33993:SF2">
    <property type="entry name" value="VOC DOMAIN-CONTAINING PROTEIN"/>
    <property type="match status" value="1"/>
</dbReference>
<gene>
    <name evidence="2" type="ORF">M0M57_07075</name>
</gene>
<evidence type="ECO:0000313" key="2">
    <source>
        <dbReference type="EMBL" id="UPQ80594.1"/>
    </source>
</evidence>
<proteinExistence type="predicted"/>
<evidence type="ECO:0000259" key="1">
    <source>
        <dbReference type="PROSITE" id="PS51819"/>
    </source>
</evidence>
<dbReference type="InterPro" id="IPR052164">
    <property type="entry name" value="Anthracycline_SecMetBiosynth"/>
</dbReference>
<feature type="domain" description="VOC" evidence="1">
    <location>
        <begin position="5"/>
        <end position="128"/>
    </location>
</feature>
<dbReference type="CDD" id="cd07247">
    <property type="entry name" value="SgaA_N_like"/>
    <property type="match status" value="1"/>
</dbReference>
<protein>
    <submittedName>
        <fullName evidence="2">VOC family protein</fullName>
    </submittedName>
</protein>
<dbReference type="PROSITE" id="PS51819">
    <property type="entry name" value="VOC"/>
    <property type="match status" value="1"/>
</dbReference>
<accession>A0ABY4KJ66</accession>
<name>A0ABY4KJ66_9FLAO</name>
<dbReference type="RefSeq" id="WP_248436485.1">
    <property type="nucleotide sequence ID" value="NZ_CP096205.1"/>
</dbReference>
<dbReference type="InterPro" id="IPR037523">
    <property type="entry name" value="VOC_core"/>
</dbReference>
<keyword evidence="3" id="KW-1185">Reference proteome</keyword>
<evidence type="ECO:0000313" key="3">
    <source>
        <dbReference type="Proteomes" id="UP000830583"/>
    </source>
</evidence>
<dbReference type="Gene3D" id="3.10.180.10">
    <property type="entry name" value="2,3-Dihydroxybiphenyl 1,2-Dioxygenase, domain 1"/>
    <property type="match status" value="1"/>
</dbReference>
<organism evidence="2 3">
    <name type="scientific">Flavobacterium azooxidireducens</name>
    <dbReference type="NCBI Taxonomy" id="1871076"/>
    <lineage>
        <taxon>Bacteria</taxon>
        <taxon>Pseudomonadati</taxon>
        <taxon>Bacteroidota</taxon>
        <taxon>Flavobacteriia</taxon>
        <taxon>Flavobacteriales</taxon>
        <taxon>Flavobacteriaceae</taxon>
        <taxon>Flavobacterium</taxon>
    </lineage>
</organism>
<dbReference type="Proteomes" id="UP000830583">
    <property type="component" value="Chromosome"/>
</dbReference>
<dbReference type="Pfam" id="PF00903">
    <property type="entry name" value="Glyoxalase"/>
    <property type="match status" value="1"/>
</dbReference>
<sequence length="129" mass="14293">MNTNVICWFEIYVDNLERAKKFYASVLGTSFHDMDSPDGSEDFKMSCFSSSENQGVSGALVQMKEARTNNPANTSTIVYFPCEDCSVEESRVEKAGGTVHCPKMSIGEHGFISLCIDSENNTFGLYSMQ</sequence>
<reference evidence="2" key="1">
    <citation type="submission" date="2022-04" db="EMBL/GenBank/DDBJ databases">
        <title>Consumption of N2O by Flavobacterium azooxidireducens sp. nov. isolated from Decomposing Leaf Litter of Phragmites australis (Cav.).</title>
        <authorList>
            <person name="Behrendt U."/>
            <person name="Spanner T."/>
            <person name="Augustin J."/>
            <person name="Horn M.A."/>
            <person name="Kolb S."/>
            <person name="Ulrich A."/>
        </authorList>
    </citation>
    <scope>NUCLEOTIDE SEQUENCE</scope>
    <source>
        <strain evidence="2">IGB 4-14</strain>
    </source>
</reference>